<protein>
    <submittedName>
        <fullName evidence="2">Uncharacterized protein</fullName>
    </submittedName>
</protein>
<feature type="compositionally biased region" description="Basic and acidic residues" evidence="1">
    <location>
        <begin position="111"/>
        <end position="126"/>
    </location>
</feature>
<dbReference type="Proteomes" id="UP000290572">
    <property type="component" value="Unassembled WGS sequence"/>
</dbReference>
<keyword evidence="3" id="KW-1185">Reference proteome</keyword>
<accession>A0A498LNW4</accession>
<feature type="region of interest" description="Disordered" evidence="1">
    <location>
        <begin position="103"/>
        <end position="126"/>
    </location>
</feature>
<feature type="region of interest" description="Disordered" evidence="1">
    <location>
        <begin position="1"/>
        <end position="25"/>
    </location>
</feature>
<name>A0A498LNW4_LABRO</name>
<reference evidence="2 3" key="1">
    <citation type="submission" date="2018-03" db="EMBL/GenBank/DDBJ databases">
        <title>Draft genome sequence of Rohu Carp (Labeo rohita).</title>
        <authorList>
            <person name="Das P."/>
            <person name="Kushwaha B."/>
            <person name="Joshi C.G."/>
            <person name="Kumar D."/>
            <person name="Nagpure N.S."/>
            <person name="Sahoo L."/>
            <person name="Das S.P."/>
            <person name="Bit A."/>
            <person name="Patnaik S."/>
            <person name="Meher P.K."/>
            <person name="Jayasankar P."/>
            <person name="Koringa P.G."/>
            <person name="Patel N.V."/>
            <person name="Hinsu A.T."/>
            <person name="Kumar R."/>
            <person name="Pandey M."/>
            <person name="Agarwal S."/>
            <person name="Srivastava S."/>
            <person name="Singh M."/>
            <person name="Iquebal M.A."/>
            <person name="Jaiswal S."/>
            <person name="Angadi U.B."/>
            <person name="Kumar N."/>
            <person name="Raza M."/>
            <person name="Shah T.M."/>
            <person name="Rai A."/>
            <person name="Jena J.K."/>
        </authorList>
    </citation>
    <scope>NUCLEOTIDE SEQUENCE [LARGE SCALE GENOMIC DNA]</scope>
    <source>
        <strain evidence="2">DASCIFA01</strain>
        <tissue evidence="2">Testis</tissue>
    </source>
</reference>
<organism evidence="2 3">
    <name type="scientific">Labeo rohita</name>
    <name type="common">Indian major carp</name>
    <name type="synonym">Cyprinus rohita</name>
    <dbReference type="NCBI Taxonomy" id="84645"/>
    <lineage>
        <taxon>Eukaryota</taxon>
        <taxon>Metazoa</taxon>
        <taxon>Chordata</taxon>
        <taxon>Craniata</taxon>
        <taxon>Vertebrata</taxon>
        <taxon>Euteleostomi</taxon>
        <taxon>Actinopterygii</taxon>
        <taxon>Neopterygii</taxon>
        <taxon>Teleostei</taxon>
        <taxon>Ostariophysi</taxon>
        <taxon>Cypriniformes</taxon>
        <taxon>Cyprinidae</taxon>
        <taxon>Labeoninae</taxon>
        <taxon>Labeonini</taxon>
        <taxon>Labeo</taxon>
    </lineage>
</organism>
<evidence type="ECO:0000256" key="1">
    <source>
        <dbReference type="SAM" id="MobiDB-lite"/>
    </source>
</evidence>
<dbReference type="EMBL" id="QBIY01013350">
    <property type="protein sequence ID" value="RXN07237.1"/>
    <property type="molecule type" value="Genomic_DNA"/>
</dbReference>
<evidence type="ECO:0000313" key="3">
    <source>
        <dbReference type="Proteomes" id="UP000290572"/>
    </source>
</evidence>
<proteinExistence type="predicted"/>
<dbReference type="AlphaFoldDB" id="A0A498LNW4"/>
<comment type="caution">
    <text evidence="2">The sequence shown here is derived from an EMBL/GenBank/DDBJ whole genome shotgun (WGS) entry which is preliminary data.</text>
</comment>
<sequence length="126" mass="13812">MPCRRAALPPDPLASQPAQSRSRDCKPALLEGMEGRGAPMIFAAVFTVRCRALRSAALQFPYQTVMQLSDLDVLCPVVVQHCRLTHLHPSQLSHAAEIASRPCCRQNSGPNEEKAGRNVSHEDARL</sequence>
<gene>
    <name evidence="2" type="ORF">ROHU_011952</name>
</gene>
<evidence type="ECO:0000313" key="2">
    <source>
        <dbReference type="EMBL" id="RXN07237.1"/>
    </source>
</evidence>